<dbReference type="Proteomes" id="UP000009222">
    <property type="component" value="Chromosome"/>
</dbReference>
<evidence type="ECO:0000313" key="1">
    <source>
        <dbReference type="EMBL" id="AEF82383.1"/>
    </source>
</evidence>
<dbReference type="KEGG" id="taz:TREAZ_2407"/>
<organism evidence="1 2">
    <name type="scientific">Leadbettera azotonutricia (strain ATCC BAA-888 / DSM 13862 / ZAS-9)</name>
    <name type="common">Treponema azotonutricium</name>
    <dbReference type="NCBI Taxonomy" id="545695"/>
    <lineage>
        <taxon>Bacteria</taxon>
        <taxon>Pseudomonadati</taxon>
        <taxon>Spirochaetota</taxon>
        <taxon>Spirochaetia</taxon>
        <taxon>Spirochaetales</taxon>
        <taxon>Breznakiellaceae</taxon>
        <taxon>Leadbettera</taxon>
    </lineage>
</organism>
<name>F5YFV7_LEAAZ</name>
<dbReference type="AlphaFoldDB" id="F5YFV7"/>
<sequence length="70" mass="7882">MANLLKKEHIGEKLGISLATVNNWIKTQVIPPPDILDHYSQSTFVSIINGIKDEPSRLNSRANRSLLEKK</sequence>
<evidence type="ECO:0000313" key="2">
    <source>
        <dbReference type="Proteomes" id="UP000009222"/>
    </source>
</evidence>
<dbReference type="RefSeq" id="WP_015713107.1">
    <property type="nucleotide sequence ID" value="NC_015577.1"/>
</dbReference>
<reference evidence="2" key="1">
    <citation type="submission" date="2009-12" db="EMBL/GenBank/DDBJ databases">
        <title>Complete sequence of Treponema azotonutricium strain ZAS-9.</title>
        <authorList>
            <person name="Tetu S.G."/>
            <person name="Matson E."/>
            <person name="Ren Q."/>
            <person name="Seshadri R."/>
            <person name="Elbourne L."/>
            <person name="Hassan K.A."/>
            <person name="Durkin A."/>
            <person name="Radune D."/>
            <person name="Mohamoud Y."/>
            <person name="Shay R."/>
            <person name="Jin S."/>
            <person name="Zhang X."/>
            <person name="Lucey K."/>
            <person name="Ballor N.R."/>
            <person name="Ottesen E."/>
            <person name="Rosenthal R."/>
            <person name="Allen A."/>
            <person name="Leadbetter J.R."/>
            <person name="Paulsen I.T."/>
        </authorList>
    </citation>
    <scope>NUCLEOTIDE SEQUENCE [LARGE SCALE GENOMIC DNA]</scope>
    <source>
        <strain evidence="2">ATCC BAA-888 / DSM 13862 / ZAS-9</strain>
    </source>
</reference>
<dbReference type="InParanoid" id="F5YFV7"/>
<dbReference type="EMBL" id="CP001841">
    <property type="protein sequence ID" value="AEF82383.1"/>
    <property type="molecule type" value="Genomic_DNA"/>
</dbReference>
<dbReference type="HOGENOM" id="CLU_2756611_0_0_12"/>
<accession>F5YFV7</accession>
<dbReference type="STRING" id="545695.TREAZ_2407"/>
<protein>
    <submittedName>
        <fullName evidence="1">Uncharacterized protein</fullName>
    </submittedName>
</protein>
<reference evidence="1 2" key="2">
    <citation type="journal article" date="2011" name="ISME J.">
        <title>RNA-seq reveals cooperative metabolic interactions between two termite-gut spirochete species in co-culture.</title>
        <authorList>
            <person name="Rosenthal A.Z."/>
            <person name="Matson E.G."/>
            <person name="Eldar A."/>
            <person name="Leadbetter J.R."/>
        </authorList>
    </citation>
    <scope>NUCLEOTIDE SEQUENCE [LARGE SCALE GENOMIC DNA]</scope>
    <source>
        <strain evidence="2">ATCC BAA-888 / DSM 13862 / ZAS-9</strain>
    </source>
</reference>
<keyword evidence="2" id="KW-1185">Reference proteome</keyword>
<proteinExistence type="predicted"/>
<gene>
    <name evidence="1" type="ordered locus">TREAZ_2407</name>
</gene>